<evidence type="ECO:0000313" key="2">
    <source>
        <dbReference type="EMBL" id="KAJ8924398.1"/>
    </source>
</evidence>
<accession>A0AAV8WCR4</accession>
<gene>
    <name evidence="2" type="ORF">NQ315_007194</name>
</gene>
<name>A0AAV8WCR4_9CUCU</name>
<dbReference type="Proteomes" id="UP001159042">
    <property type="component" value="Unassembled WGS sequence"/>
</dbReference>
<protein>
    <recommendedName>
        <fullName evidence="4">Gustatory receptor</fullName>
    </recommendedName>
</protein>
<reference evidence="2 3" key="1">
    <citation type="journal article" date="2023" name="Insect Mol. Biol.">
        <title>Genome sequencing provides insights into the evolution of gene families encoding plant cell wall-degrading enzymes in longhorned beetles.</title>
        <authorList>
            <person name="Shin N.R."/>
            <person name="Okamura Y."/>
            <person name="Kirsch R."/>
            <person name="Pauchet Y."/>
        </authorList>
    </citation>
    <scope>NUCLEOTIDE SEQUENCE [LARGE SCALE GENOMIC DNA]</scope>
    <source>
        <strain evidence="2">EAD_L_NR</strain>
    </source>
</reference>
<keyword evidence="1" id="KW-0812">Transmembrane</keyword>
<keyword evidence="3" id="KW-1185">Reference proteome</keyword>
<keyword evidence="1" id="KW-0472">Membrane</keyword>
<feature type="transmembrane region" description="Helical" evidence="1">
    <location>
        <begin position="97"/>
        <end position="121"/>
    </location>
</feature>
<feature type="transmembrane region" description="Helical" evidence="1">
    <location>
        <begin position="212"/>
        <end position="231"/>
    </location>
</feature>
<organism evidence="2 3">
    <name type="scientific">Exocentrus adspersus</name>
    <dbReference type="NCBI Taxonomy" id="1586481"/>
    <lineage>
        <taxon>Eukaryota</taxon>
        <taxon>Metazoa</taxon>
        <taxon>Ecdysozoa</taxon>
        <taxon>Arthropoda</taxon>
        <taxon>Hexapoda</taxon>
        <taxon>Insecta</taxon>
        <taxon>Pterygota</taxon>
        <taxon>Neoptera</taxon>
        <taxon>Endopterygota</taxon>
        <taxon>Coleoptera</taxon>
        <taxon>Polyphaga</taxon>
        <taxon>Cucujiformia</taxon>
        <taxon>Chrysomeloidea</taxon>
        <taxon>Cerambycidae</taxon>
        <taxon>Lamiinae</taxon>
        <taxon>Acanthocinini</taxon>
        <taxon>Exocentrus</taxon>
    </lineage>
</organism>
<comment type="caution">
    <text evidence="2">The sequence shown here is derived from an EMBL/GenBank/DDBJ whole genome shotgun (WGS) entry which is preliminary data.</text>
</comment>
<feature type="transmembrane region" description="Helical" evidence="1">
    <location>
        <begin position="142"/>
        <end position="161"/>
    </location>
</feature>
<dbReference type="EMBL" id="JANEYG010000003">
    <property type="protein sequence ID" value="KAJ8924398.1"/>
    <property type="molecule type" value="Genomic_DNA"/>
</dbReference>
<dbReference type="AlphaFoldDB" id="A0AAV8WCR4"/>
<evidence type="ECO:0000313" key="3">
    <source>
        <dbReference type="Proteomes" id="UP001159042"/>
    </source>
</evidence>
<evidence type="ECO:0008006" key="4">
    <source>
        <dbReference type="Google" id="ProtNLM"/>
    </source>
</evidence>
<proteinExistence type="predicted"/>
<keyword evidence="1" id="KW-1133">Transmembrane helix</keyword>
<sequence>MAYNPKRCLFLGIFLFVFCLNTLCFTVNSFYSYKPTDTETMYFITINTNIENLTMSPLAVKIFNMQDTNTVPKSNTVFQNLILYDKIYNIVCQVNSLAGFGIVIYFLIGMALILSLTFFYVAEPEIVTYKYFAYKLNFSREYRAVMFLIGLWILIQVAYSMQKESEKTGTLLYELVSLYPDINDEVILHGLQMLNEKVEITASDLFAINFDITPGVTEMLVLFTIYLSVFVQINEY</sequence>
<evidence type="ECO:0000256" key="1">
    <source>
        <dbReference type="SAM" id="Phobius"/>
    </source>
</evidence>